<proteinExistence type="predicted"/>
<dbReference type="AlphaFoldDB" id="A0A4R6SJG8"/>
<accession>A0A4R6SJG8</accession>
<evidence type="ECO:0000313" key="3">
    <source>
        <dbReference type="Proteomes" id="UP000295176"/>
    </source>
</evidence>
<sequence>MAAPKRKRYNKKQRLAAAKKWIPKYEGENLVKGYSKWFGVDKICAINELELLGHEIDSEYKEQIYKLEIEKEDAKKANFDDPGDFEVEHFNTWQDSDYYFIAGYTSGGVPYGITWEEYERKYKEDEEFDDSISNDEDNDFDVPF</sequence>
<gene>
    <name evidence="2" type="ORF">C7957_102122</name>
</gene>
<feature type="region of interest" description="Disordered" evidence="1">
    <location>
        <begin position="125"/>
        <end position="144"/>
    </location>
</feature>
<dbReference type="Proteomes" id="UP000295176">
    <property type="component" value="Unassembled WGS sequence"/>
</dbReference>
<organism evidence="2 3">
    <name type="scientific">Halanaerobium saccharolyticum</name>
    <dbReference type="NCBI Taxonomy" id="43595"/>
    <lineage>
        <taxon>Bacteria</taxon>
        <taxon>Bacillati</taxon>
        <taxon>Bacillota</taxon>
        <taxon>Clostridia</taxon>
        <taxon>Halanaerobiales</taxon>
        <taxon>Halanaerobiaceae</taxon>
        <taxon>Halanaerobium</taxon>
    </lineage>
</organism>
<dbReference type="RefSeq" id="WP_133529627.1">
    <property type="nucleotide sequence ID" value="NZ_SNXX01000002.1"/>
</dbReference>
<protein>
    <submittedName>
        <fullName evidence="2">Uncharacterized protein</fullName>
    </submittedName>
</protein>
<dbReference type="EMBL" id="SNXX01000002">
    <property type="protein sequence ID" value="TDQ04027.1"/>
    <property type="molecule type" value="Genomic_DNA"/>
</dbReference>
<reference evidence="2 3" key="1">
    <citation type="submission" date="2019-03" db="EMBL/GenBank/DDBJ databases">
        <title>Subsurface microbial communities from deep shales in Ohio and West Virginia, USA.</title>
        <authorList>
            <person name="Wrighton K."/>
        </authorList>
    </citation>
    <scope>NUCLEOTIDE SEQUENCE [LARGE SCALE GENOMIC DNA]</scope>
    <source>
        <strain evidence="2 3">MSL 7</strain>
    </source>
</reference>
<name>A0A4R6SJG8_9FIRM</name>
<comment type="caution">
    <text evidence="2">The sequence shown here is derived from an EMBL/GenBank/DDBJ whole genome shotgun (WGS) entry which is preliminary data.</text>
</comment>
<evidence type="ECO:0000313" key="2">
    <source>
        <dbReference type="EMBL" id="TDQ04027.1"/>
    </source>
</evidence>
<evidence type="ECO:0000256" key="1">
    <source>
        <dbReference type="SAM" id="MobiDB-lite"/>
    </source>
</evidence>